<gene>
    <name evidence="2" type="ORF">V6N12_026985</name>
</gene>
<keyword evidence="1" id="KW-1133">Transmembrane helix</keyword>
<accession>A0ABR2DTD8</accession>
<keyword evidence="1" id="KW-0472">Membrane</keyword>
<dbReference type="EMBL" id="JBBPBM010000023">
    <property type="protein sequence ID" value="KAK8546188.1"/>
    <property type="molecule type" value="Genomic_DNA"/>
</dbReference>
<dbReference type="Proteomes" id="UP001472677">
    <property type="component" value="Unassembled WGS sequence"/>
</dbReference>
<proteinExistence type="predicted"/>
<comment type="caution">
    <text evidence="2">The sequence shown here is derived from an EMBL/GenBank/DDBJ whole genome shotgun (WGS) entry which is preliminary data.</text>
</comment>
<evidence type="ECO:0000256" key="1">
    <source>
        <dbReference type="SAM" id="Phobius"/>
    </source>
</evidence>
<keyword evidence="1" id="KW-0812">Transmembrane</keyword>
<name>A0ABR2DTD8_9ROSI</name>
<evidence type="ECO:0000313" key="3">
    <source>
        <dbReference type="Proteomes" id="UP001472677"/>
    </source>
</evidence>
<feature type="transmembrane region" description="Helical" evidence="1">
    <location>
        <begin position="26"/>
        <end position="44"/>
    </location>
</feature>
<sequence length="70" mass="7796">MTKNLPAPTLLLPDVVLVLLSSVERFSWSFLAVIVASAVELVSMKKITDAAYSICFRGRNLSTTEMYKMK</sequence>
<protein>
    <submittedName>
        <fullName evidence="2">Uncharacterized protein</fullName>
    </submittedName>
</protein>
<keyword evidence="3" id="KW-1185">Reference proteome</keyword>
<organism evidence="2 3">
    <name type="scientific">Hibiscus sabdariffa</name>
    <name type="common">roselle</name>
    <dbReference type="NCBI Taxonomy" id="183260"/>
    <lineage>
        <taxon>Eukaryota</taxon>
        <taxon>Viridiplantae</taxon>
        <taxon>Streptophyta</taxon>
        <taxon>Embryophyta</taxon>
        <taxon>Tracheophyta</taxon>
        <taxon>Spermatophyta</taxon>
        <taxon>Magnoliopsida</taxon>
        <taxon>eudicotyledons</taxon>
        <taxon>Gunneridae</taxon>
        <taxon>Pentapetalae</taxon>
        <taxon>rosids</taxon>
        <taxon>malvids</taxon>
        <taxon>Malvales</taxon>
        <taxon>Malvaceae</taxon>
        <taxon>Malvoideae</taxon>
        <taxon>Hibiscus</taxon>
    </lineage>
</organism>
<evidence type="ECO:0000313" key="2">
    <source>
        <dbReference type="EMBL" id="KAK8546188.1"/>
    </source>
</evidence>
<reference evidence="2 3" key="1">
    <citation type="journal article" date="2024" name="G3 (Bethesda)">
        <title>Genome assembly of Hibiscus sabdariffa L. provides insights into metabolisms of medicinal natural products.</title>
        <authorList>
            <person name="Kim T."/>
        </authorList>
    </citation>
    <scope>NUCLEOTIDE SEQUENCE [LARGE SCALE GENOMIC DNA]</scope>
    <source>
        <strain evidence="2">TK-2024</strain>
        <tissue evidence="2">Old leaves</tissue>
    </source>
</reference>